<dbReference type="EMBL" id="MDER01000043">
    <property type="protein sequence ID" value="ODP28119.1"/>
    <property type="molecule type" value="Genomic_DNA"/>
</dbReference>
<accession>A0A1E3L2U6</accession>
<gene>
    <name evidence="1" type="ORF">PTI45_02537</name>
</gene>
<sequence length="29" mass="3343">MQKEEVSFLGCFFFLMDRGYILISGGVVR</sequence>
<protein>
    <submittedName>
        <fullName evidence="1">Uncharacterized protein</fullName>
    </submittedName>
</protein>
<evidence type="ECO:0000313" key="2">
    <source>
        <dbReference type="Proteomes" id="UP000094578"/>
    </source>
</evidence>
<evidence type="ECO:0000313" key="1">
    <source>
        <dbReference type="EMBL" id="ODP28119.1"/>
    </source>
</evidence>
<dbReference type="AlphaFoldDB" id="A0A1E3L2U6"/>
<organism evidence="1 2">
    <name type="scientific">Paenibacillus nuruki</name>
    <dbReference type="NCBI Taxonomy" id="1886670"/>
    <lineage>
        <taxon>Bacteria</taxon>
        <taxon>Bacillati</taxon>
        <taxon>Bacillota</taxon>
        <taxon>Bacilli</taxon>
        <taxon>Bacillales</taxon>
        <taxon>Paenibacillaceae</taxon>
        <taxon>Paenibacillus</taxon>
    </lineage>
</organism>
<keyword evidence="2" id="KW-1185">Reference proteome</keyword>
<comment type="caution">
    <text evidence="1">The sequence shown here is derived from an EMBL/GenBank/DDBJ whole genome shotgun (WGS) entry which is preliminary data.</text>
</comment>
<proteinExistence type="predicted"/>
<dbReference type="Proteomes" id="UP000094578">
    <property type="component" value="Unassembled WGS sequence"/>
</dbReference>
<reference evidence="1 2" key="1">
    <citation type="submission" date="2016-08" db="EMBL/GenBank/DDBJ databases">
        <title>Genome sequencing of Paenibacillus sp. TI45-13ar, isolated from Korean traditional nuruk.</title>
        <authorList>
            <person name="Kim S.-J."/>
        </authorList>
    </citation>
    <scope>NUCLEOTIDE SEQUENCE [LARGE SCALE GENOMIC DNA]</scope>
    <source>
        <strain evidence="1 2">TI45-13ar</strain>
    </source>
</reference>
<name>A0A1E3L2U6_9BACL</name>